<organism evidence="1 2">
    <name type="scientific">Pseudogracilibacillus auburnensis</name>
    <dbReference type="NCBI Taxonomy" id="1494959"/>
    <lineage>
        <taxon>Bacteria</taxon>
        <taxon>Bacillati</taxon>
        <taxon>Bacillota</taxon>
        <taxon>Bacilli</taxon>
        <taxon>Bacillales</taxon>
        <taxon>Bacillaceae</taxon>
        <taxon>Pseudogracilibacillus</taxon>
    </lineage>
</organism>
<sequence length="94" mass="11688">MLSLLLDILFNMILPYRTNISEDEICENMKVLKKNKWFQNILRNEKYRQFIIHDREIRNLIGKFNHDKLQKNLFHQKYERKLMAALNRKKIVYY</sequence>
<protein>
    <submittedName>
        <fullName evidence="1">Uncharacterized protein</fullName>
    </submittedName>
</protein>
<name>A0A2V3VLC7_9BACI</name>
<gene>
    <name evidence="1" type="ORF">DFR56_11745</name>
</gene>
<dbReference type="AlphaFoldDB" id="A0A2V3VLC7"/>
<dbReference type="OrthoDB" id="2973044at2"/>
<reference evidence="1 2" key="1">
    <citation type="submission" date="2018-05" db="EMBL/GenBank/DDBJ databases">
        <title>Genomic Encyclopedia of Type Strains, Phase IV (KMG-IV): sequencing the most valuable type-strain genomes for metagenomic binning, comparative biology and taxonomic classification.</title>
        <authorList>
            <person name="Goeker M."/>
        </authorList>
    </citation>
    <scope>NUCLEOTIDE SEQUENCE [LARGE SCALE GENOMIC DNA]</scope>
    <source>
        <strain evidence="1 2">DSM 28556</strain>
    </source>
</reference>
<dbReference type="RefSeq" id="WP_110396998.1">
    <property type="nucleotide sequence ID" value="NZ_JADIJL010000005.1"/>
</dbReference>
<comment type="caution">
    <text evidence="1">The sequence shown here is derived from an EMBL/GenBank/DDBJ whole genome shotgun (WGS) entry which is preliminary data.</text>
</comment>
<dbReference type="Proteomes" id="UP000247978">
    <property type="component" value="Unassembled WGS sequence"/>
</dbReference>
<accession>A0A2V3VLC7</accession>
<evidence type="ECO:0000313" key="1">
    <source>
        <dbReference type="EMBL" id="PXW82607.1"/>
    </source>
</evidence>
<evidence type="ECO:0000313" key="2">
    <source>
        <dbReference type="Proteomes" id="UP000247978"/>
    </source>
</evidence>
<proteinExistence type="predicted"/>
<dbReference type="EMBL" id="QJJQ01000017">
    <property type="protein sequence ID" value="PXW82607.1"/>
    <property type="molecule type" value="Genomic_DNA"/>
</dbReference>
<keyword evidence="2" id="KW-1185">Reference proteome</keyword>